<dbReference type="Pfam" id="PF00990">
    <property type="entry name" value="GGDEF"/>
    <property type="match status" value="1"/>
</dbReference>
<dbReference type="PANTHER" id="PTHR45138">
    <property type="entry name" value="REGULATORY COMPONENTS OF SENSORY TRANSDUCTION SYSTEM"/>
    <property type="match status" value="1"/>
</dbReference>
<dbReference type="AlphaFoldDB" id="A0A2A3MIP3"/>
<feature type="transmembrane region" description="Helical" evidence="5">
    <location>
        <begin position="208"/>
        <end position="231"/>
    </location>
</feature>
<reference evidence="7 8" key="1">
    <citation type="submission" date="2017-09" db="EMBL/GenBank/DDBJ databases">
        <title>Pseudomonas abyssi sp. nov. isolated from Abyssopelagic Water.</title>
        <authorList>
            <person name="Wei Y."/>
        </authorList>
    </citation>
    <scope>NUCLEOTIDE SEQUENCE [LARGE SCALE GENOMIC DNA]</scope>
    <source>
        <strain evidence="7 8">MT5</strain>
    </source>
</reference>
<dbReference type="InterPro" id="IPR029787">
    <property type="entry name" value="Nucleotide_cyclase"/>
</dbReference>
<evidence type="ECO:0000256" key="5">
    <source>
        <dbReference type="SAM" id="Phobius"/>
    </source>
</evidence>
<keyword evidence="5" id="KW-0812">Transmembrane</keyword>
<name>A0A2A3MIP3_9PSED</name>
<gene>
    <name evidence="7" type="ORF">CNQ84_08685</name>
</gene>
<dbReference type="PANTHER" id="PTHR45138:SF9">
    <property type="entry name" value="DIGUANYLATE CYCLASE DGCM-RELATED"/>
    <property type="match status" value="1"/>
</dbReference>
<keyword evidence="5" id="KW-1133">Transmembrane helix</keyword>
<feature type="transmembrane region" description="Helical" evidence="5">
    <location>
        <begin position="139"/>
        <end position="158"/>
    </location>
</feature>
<feature type="transmembrane region" description="Helical" evidence="5">
    <location>
        <begin position="170"/>
        <end position="188"/>
    </location>
</feature>
<evidence type="ECO:0000256" key="3">
    <source>
        <dbReference type="ARBA" id="ARBA00012528"/>
    </source>
</evidence>
<feature type="transmembrane region" description="Helical" evidence="5">
    <location>
        <begin position="29"/>
        <end position="49"/>
    </location>
</feature>
<dbReference type="PROSITE" id="PS50887">
    <property type="entry name" value="GGDEF"/>
    <property type="match status" value="1"/>
</dbReference>
<evidence type="ECO:0000313" key="7">
    <source>
        <dbReference type="EMBL" id="PBK04689.1"/>
    </source>
</evidence>
<dbReference type="SMART" id="SM00267">
    <property type="entry name" value="GGDEF"/>
    <property type="match status" value="1"/>
</dbReference>
<accession>A0A2A3MIP3</accession>
<sequence>MPWTNPHKRLPRRPGILLRMLADLDLKTLTLSLSLVTLMMTLLLGLAAWHAGAERGLRHWALGNLALMFGLMLNVNQDDLHHTLSILLANGLMTLGLGLVWLGIRAFFERSQPQLVPLLATLLIVILLGLFRYQFDSNAVRYAISSVILGGLCLLCASELLRPTEPPLRSACWFSGAIALLYGLMLLARPVASLLGWNGAASLLGGPLQLITLLGAMAAQIGMATGFILMTHYRNLAALHRLSERDGLTDTLNRRSLHQQAGALLARMQHGGEPVTLIMVDADHFKRINDDFGHQTGDAVLCHLVNRISQHLRTRDLLGRFGGEEFTLLLPGLDSEQARPVAERIRHGISQAPWRLAGETISLTASLGVACSQHHGYDFNTLLGAADAALYRAKTLGRNRVELAPPPGQTDQEQVALRLLSQFSHNLDV</sequence>
<feature type="transmembrane region" description="Helical" evidence="5">
    <location>
        <begin position="115"/>
        <end position="133"/>
    </location>
</feature>
<dbReference type="InterPro" id="IPR050469">
    <property type="entry name" value="Diguanylate_Cyclase"/>
</dbReference>
<dbReference type="EMBL" id="NTMR01000010">
    <property type="protein sequence ID" value="PBK04689.1"/>
    <property type="molecule type" value="Genomic_DNA"/>
</dbReference>
<dbReference type="InterPro" id="IPR000160">
    <property type="entry name" value="GGDEF_dom"/>
</dbReference>
<evidence type="ECO:0000256" key="1">
    <source>
        <dbReference type="ARBA" id="ARBA00001946"/>
    </source>
</evidence>
<organism evidence="7 8">
    <name type="scientific">Pseudomonas abyssi</name>
    <dbReference type="NCBI Taxonomy" id="170540"/>
    <lineage>
        <taxon>Bacteria</taxon>
        <taxon>Pseudomonadati</taxon>
        <taxon>Pseudomonadota</taxon>
        <taxon>Gammaproteobacteria</taxon>
        <taxon>Pseudomonadales</taxon>
        <taxon>Pseudomonadaceae</taxon>
        <taxon>Pseudomonas</taxon>
    </lineage>
</organism>
<keyword evidence="5" id="KW-0472">Membrane</keyword>
<comment type="cofactor">
    <cofactor evidence="1">
        <name>Mg(2+)</name>
        <dbReference type="ChEBI" id="CHEBI:18420"/>
    </cofactor>
</comment>
<evidence type="ECO:0000256" key="4">
    <source>
        <dbReference type="ARBA" id="ARBA00034247"/>
    </source>
</evidence>
<dbReference type="GO" id="GO:0005886">
    <property type="term" value="C:plasma membrane"/>
    <property type="evidence" value="ECO:0007669"/>
    <property type="project" value="UniProtKB-SubCell"/>
</dbReference>
<dbReference type="CDD" id="cd01949">
    <property type="entry name" value="GGDEF"/>
    <property type="match status" value="1"/>
</dbReference>
<dbReference type="NCBIfam" id="TIGR00254">
    <property type="entry name" value="GGDEF"/>
    <property type="match status" value="1"/>
</dbReference>
<dbReference type="Proteomes" id="UP000242313">
    <property type="component" value="Unassembled WGS sequence"/>
</dbReference>
<dbReference type="GO" id="GO:0052621">
    <property type="term" value="F:diguanylate cyclase activity"/>
    <property type="evidence" value="ECO:0007669"/>
    <property type="project" value="UniProtKB-EC"/>
</dbReference>
<evidence type="ECO:0000313" key="8">
    <source>
        <dbReference type="Proteomes" id="UP000242313"/>
    </source>
</evidence>
<feature type="transmembrane region" description="Helical" evidence="5">
    <location>
        <begin position="87"/>
        <end position="108"/>
    </location>
</feature>
<feature type="domain" description="GGDEF" evidence="6">
    <location>
        <begin position="273"/>
        <end position="406"/>
    </location>
</feature>
<evidence type="ECO:0000256" key="2">
    <source>
        <dbReference type="ARBA" id="ARBA00004533"/>
    </source>
</evidence>
<evidence type="ECO:0000259" key="6">
    <source>
        <dbReference type="PROSITE" id="PS50887"/>
    </source>
</evidence>
<comment type="catalytic activity">
    <reaction evidence="4">
        <text>2 GTP = 3',3'-c-di-GMP + 2 diphosphate</text>
        <dbReference type="Rhea" id="RHEA:24898"/>
        <dbReference type="ChEBI" id="CHEBI:33019"/>
        <dbReference type="ChEBI" id="CHEBI:37565"/>
        <dbReference type="ChEBI" id="CHEBI:58805"/>
        <dbReference type="EC" id="2.7.7.65"/>
    </reaction>
</comment>
<dbReference type="GO" id="GO:0043709">
    <property type="term" value="P:cell adhesion involved in single-species biofilm formation"/>
    <property type="evidence" value="ECO:0007669"/>
    <property type="project" value="TreeGrafter"/>
</dbReference>
<dbReference type="FunFam" id="3.30.70.270:FF:000001">
    <property type="entry name" value="Diguanylate cyclase domain protein"/>
    <property type="match status" value="1"/>
</dbReference>
<dbReference type="Gene3D" id="3.30.70.270">
    <property type="match status" value="1"/>
</dbReference>
<dbReference type="InterPro" id="IPR043128">
    <property type="entry name" value="Rev_trsase/Diguanyl_cyclase"/>
</dbReference>
<dbReference type="EC" id="2.7.7.65" evidence="3"/>
<keyword evidence="8" id="KW-1185">Reference proteome</keyword>
<dbReference type="SUPFAM" id="SSF55073">
    <property type="entry name" value="Nucleotide cyclase"/>
    <property type="match status" value="1"/>
</dbReference>
<protein>
    <recommendedName>
        <fullName evidence="3">diguanylate cyclase</fullName>
        <ecNumber evidence="3">2.7.7.65</ecNumber>
    </recommendedName>
</protein>
<proteinExistence type="predicted"/>
<comment type="subcellular location">
    <subcellularLocation>
        <location evidence="2">Cell inner membrane</location>
    </subcellularLocation>
</comment>
<comment type="caution">
    <text evidence="7">The sequence shown here is derived from an EMBL/GenBank/DDBJ whole genome shotgun (WGS) entry which is preliminary data.</text>
</comment>
<dbReference type="GO" id="GO:1902201">
    <property type="term" value="P:negative regulation of bacterial-type flagellum-dependent cell motility"/>
    <property type="evidence" value="ECO:0007669"/>
    <property type="project" value="TreeGrafter"/>
</dbReference>
<feature type="transmembrane region" description="Helical" evidence="5">
    <location>
        <begin position="56"/>
        <end position="75"/>
    </location>
</feature>